<dbReference type="Pfam" id="PF00622">
    <property type="entry name" value="SPRY"/>
    <property type="match status" value="1"/>
</dbReference>
<dbReference type="InterPro" id="IPR043136">
    <property type="entry name" value="B30.2/SPRY_sf"/>
</dbReference>
<organism evidence="7 8">
    <name type="scientific">Knipowitschia caucasica</name>
    <name type="common">Caucasian dwarf goby</name>
    <name type="synonym">Pomatoschistus caucasicus</name>
    <dbReference type="NCBI Taxonomy" id="637954"/>
    <lineage>
        <taxon>Eukaryota</taxon>
        <taxon>Metazoa</taxon>
        <taxon>Chordata</taxon>
        <taxon>Craniata</taxon>
        <taxon>Vertebrata</taxon>
        <taxon>Euteleostomi</taxon>
        <taxon>Actinopterygii</taxon>
        <taxon>Neopterygii</taxon>
        <taxon>Teleostei</taxon>
        <taxon>Neoteleostei</taxon>
        <taxon>Acanthomorphata</taxon>
        <taxon>Gobiaria</taxon>
        <taxon>Gobiiformes</taxon>
        <taxon>Gobioidei</taxon>
        <taxon>Gobiidae</taxon>
        <taxon>Gobiinae</taxon>
        <taxon>Knipowitschia</taxon>
    </lineage>
</organism>
<evidence type="ECO:0000313" key="7">
    <source>
        <dbReference type="EMBL" id="CAL1569283.1"/>
    </source>
</evidence>
<dbReference type="InterPro" id="IPR006574">
    <property type="entry name" value="PRY"/>
</dbReference>
<evidence type="ECO:0000256" key="2">
    <source>
        <dbReference type="ARBA" id="ARBA00022833"/>
    </source>
</evidence>
<dbReference type="InterPro" id="IPR001870">
    <property type="entry name" value="B30.2/SPRY"/>
</dbReference>
<gene>
    <name evidence="7" type="ORF">KC01_LOCUS1742</name>
</gene>
<feature type="coiled-coil region" evidence="4">
    <location>
        <begin position="161"/>
        <end position="192"/>
    </location>
</feature>
<evidence type="ECO:0000256" key="1">
    <source>
        <dbReference type="ARBA" id="ARBA00022771"/>
    </source>
</evidence>
<evidence type="ECO:0000313" key="8">
    <source>
        <dbReference type="Proteomes" id="UP001497482"/>
    </source>
</evidence>
<dbReference type="PROSITE" id="PS50119">
    <property type="entry name" value="ZF_BBOX"/>
    <property type="match status" value="1"/>
</dbReference>
<proteinExistence type="predicted"/>
<accession>A0AAV2IXF6</accession>
<dbReference type="InterPro" id="IPR000315">
    <property type="entry name" value="Znf_B-box"/>
</dbReference>
<name>A0AAV2IXF6_KNICA</name>
<dbReference type="PRINTS" id="PR01407">
    <property type="entry name" value="BUTYPHLNCDUF"/>
</dbReference>
<feature type="domain" description="B box-type" evidence="5">
    <location>
        <begin position="72"/>
        <end position="113"/>
    </location>
</feature>
<dbReference type="InterPro" id="IPR003877">
    <property type="entry name" value="SPRY_dom"/>
</dbReference>
<sequence>MSDKPVPCDLMRPSDSPPVDTAIKASDQPIFSVLSSGGVKMKEARVLAGLDCTGGDGGSALTTDSESGIFSGECELCEDHEAELDWFCDTEQKLVCSHCATVGPCRAHALIPLSARVSSLRNHLVDVCEKIQLQALRVERFIQHTLTDKEQKLQAAASRAREQVLSRVSAAREALEEEEQRLLEAVQREEERVEQCLLTQQVHWKQALTSLNQTRAGLVHTLTHTPDTQLAISAQDISERVEGAEGVGEPCDTEQLEMKSSCSDSAMLTALWATAVLLGPNADRTSSFQFDARTVSPLLSLSEDLFTLTFTNRKSREPCPYDPARFDSWPNALGSRPLSSGTHRWVLDVGQSAAFKVGVCHATLERKGSGDEARLGHNLRSWVLSNYDGEYSFWHGGRKVPLHVVRRPRRVGVLLDWPTQTLLFYEPESNVVLYSLTDSFSAPLLPACAVTDRSITIVH</sequence>
<keyword evidence="8" id="KW-1185">Reference proteome</keyword>
<dbReference type="InterPro" id="IPR013320">
    <property type="entry name" value="ConA-like_dom_sf"/>
</dbReference>
<dbReference type="InterPro" id="IPR050143">
    <property type="entry name" value="TRIM/RBCC"/>
</dbReference>
<dbReference type="Pfam" id="PF13765">
    <property type="entry name" value="PRY"/>
    <property type="match status" value="1"/>
</dbReference>
<dbReference type="SUPFAM" id="SSF57845">
    <property type="entry name" value="B-box zinc-binding domain"/>
    <property type="match status" value="1"/>
</dbReference>
<dbReference type="Gene3D" id="2.60.120.920">
    <property type="match status" value="1"/>
</dbReference>
<dbReference type="PROSITE" id="PS50188">
    <property type="entry name" value="B302_SPRY"/>
    <property type="match status" value="1"/>
</dbReference>
<keyword evidence="1 3" id="KW-0863">Zinc-finger</keyword>
<dbReference type="SUPFAM" id="SSF49899">
    <property type="entry name" value="Concanavalin A-like lectins/glucanases"/>
    <property type="match status" value="1"/>
</dbReference>
<evidence type="ECO:0000259" key="6">
    <source>
        <dbReference type="PROSITE" id="PS50188"/>
    </source>
</evidence>
<protein>
    <recommendedName>
        <fullName evidence="9">B30.2/SPRY domain-containing protein</fullName>
    </recommendedName>
</protein>
<evidence type="ECO:0008006" key="9">
    <source>
        <dbReference type="Google" id="ProtNLM"/>
    </source>
</evidence>
<dbReference type="SMART" id="SM00589">
    <property type="entry name" value="PRY"/>
    <property type="match status" value="1"/>
</dbReference>
<dbReference type="GO" id="GO:0008270">
    <property type="term" value="F:zinc ion binding"/>
    <property type="evidence" value="ECO:0007669"/>
    <property type="project" value="UniProtKB-KW"/>
</dbReference>
<feature type="domain" description="B30.2/SPRY" evidence="6">
    <location>
        <begin position="268"/>
        <end position="459"/>
    </location>
</feature>
<evidence type="ECO:0000256" key="4">
    <source>
        <dbReference type="SAM" id="Coils"/>
    </source>
</evidence>
<dbReference type="EMBL" id="OZ035823">
    <property type="protein sequence ID" value="CAL1569283.1"/>
    <property type="molecule type" value="Genomic_DNA"/>
</dbReference>
<dbReference type="AlphaFoldDB" id="A0AAV2IXF6"/>
<dbReference type="PANTHER" id="PTHR24103">
    <property type="entry name" value="E3 UBIQUITIN-PROTEIN LIGASE TRIM"/>
    <property type="match status" value="1"/>
</dbReference>
<reference evidence="7 8" key="1">
    <citation type="submission" date="2024-04" db="EMBL/GenBank/DDBJ databases">
        <authorList>
            <person name="Waldvogel A.-M."/>
            <person name="Schoenle A."/>
        </authorList>
    </citation>
    <scope>NUCLEOTIDE SEQUENCE [LARGE SCALE GENOMIC DNA]</scope>
</reference>
<evidence type="ECO:0000259" key="5">
    <source>
        <dbReference type="PROSITE" id="PS50119"/>
    </source>
</evidence>
<keyword evidence="1 3" id="KW-0479">Metal-binding</keyword>
<dbReference type="Gene3D" id="3.30.160.60">
    <property type="entry name" value="Classic Zinc Finger"/>
    <property type="match status" value="1"/>
</dbReference>
<keyword evidence="4" id="KW-0175">Coiled coil</keyword>
<dbReference type="SMART" id="SM00449">
    <property type="entry name" value="SPRY"/>
    <property type="match status" value="1"/>
</dbReference>
<dbReference type="Proteomes" id="UP001497482">
    <property type="component" value="Chromosome 1"/>
</dbReference>
<evidence type="ECO:0000256" key="3">
    <source>
        <dbReference type="PROSITE-ProRule" id="PRU00024"/>
    </source>
</evidence>
<keyword evidence="2" id="KW-0862">Zinc</keyword>
<dbReference type="InterPro" id="IPR003879">
    <property type="entry name" value="Butyrophylin_SPRY"/>
</dbReference>